<accession>A0A937JXJ7</accession>
<keyword evidence="2" id="KW-1185">Reference proteome</keyword>
<gene>
    <name evidence="1" type="ORF">JL102_01055</name>
</gene>
<comment type="caution">
    <text evidence="1">The sequence shown here is derived from an EMBL/GenBank/DDBJ whole genome shotgun (WGS) entry which is preliminary data.</text>
</comment>
<reference evidence="1" key="1">
    <citation type="submission" date="2021-01" db="EMBL/GenBank/DDBJ databases">
        <title>Fulvivirga kasyanovii gen. nov., sp nov., a novel member of the phylum Bacteroidetes isolated from seawater in a mussel farm.</title>
        <authorList>
            <person name="Zhao L.-H."/>
            <person name="Wang Z.-J."/>
        </authorList>
    </citation>
    <scope>NUCLEOTIDE SEQUENCE</scope>
    <source>
        <strain evidence="1">2943</strain>
    </source>
</reference>
<name>A0A937JXJ7_9BACT</name>
<dbReference type="Proteomes" id="UP000659388">
    <property type="component" value="Unassembled WGS sequence"/>
</dbReference>
<dbReference type="RefSeq" id="WP_202241743.1">
    <property type="nucleotide sequence ID" value="NZ_JAESIY010000001.1"/>
</dbReference>
<dbReference type="EMBL" id="JAESIY010000001">
    <property type="protein sequence ID" value="MBL3654699.1"/>
    <property type="molecule type" value="Genomic_DNA"/>
</dbReference>
<proteinExistence type="predicted"/>
<sequence length="157" mass="18344">MQPLTTSDNKRDSLNIFLVGNNPIELGHIYDKLKQIKHKTYNTEIGFNLKGLYKRIIHSNPSCILIDDNFDRSYMKSLVKRLSSGIKTRHIPITIIKNSNYSEAYLADAQEYILKDGITSESLSRSILNAIKFKSMHAYLYKRYKKETSRLKQFFFK</sequence>
<evidence type="ECO:0000313" key="2">
    <source>
        <dbReference type="Proteomes" id="UP000659388"/>
    </source>
</evidence>
<evidence type="ECO:0000313" key="1">
    <source>
        <dbReference type="EMBL" id="MBL3654699.1"/>
    </source>
</evidence>
<dbReference type="AlphaFoldDB" id="A0A937JXJ7"/>
<organism evidence="1 2">
    <name type="scientific">Fulvivirga sediminis</name>
    <dbReference type="NCBI Taxonomy" id="2803949"/>
    <lineage>
        <taxon>Bacteria</taxon>
        <taxon>Pseudomonadati</taxon>
        <taxon>Bacteroidota</taxon>
        <taxon>Cytophagia</taxon>
        <taxon>Cytophagales</taxon>
        <taxon>Fulvivirgaceae</taxon>
        <taxon>Fulvivirga</taxon>
    </lineage>
</organism>
<protein>
    <submittedName>
        <fullName evidence="1">Uncharacterized protein</fullName>
    </submittedName>
</protein>